<dbReference type="EMBL" id="LFZN01000013">
    <property type="protein sequence ID" value="KXT05304.1"/>
    <property type="molecule type" value="Genomic_DNA"/>
</dbReference>
<feature type="coiled-coil region" evidence="1">
    <location>
        <begin position="57"/>
        <end position="112"/>
    </location>
</feature>
<dbReference type="Proteomes" id="UP000070133">
    <property type="component" value="Unassembled WGS sequence"/>
</dbReference>
<name>A0A139HS40_9PEZI</name>
<dbReference type="STRING" id="321146.A0A139HS40"/>
<keyword evidence="4" id="KW-1185">Reference proteome</keyword>
<feature type="coiled-coil region" evidence="1">
    <location>
        <begin position="316"/>
        <end position="343"/>
    </location>
</feature>
<reference evidence="3 4" key="1">
    <citation type="submission" date="2015-07" db="EMBL/GenBank/DDBJ databases">
        <title>Comparative genomics of the Sigatoka disease complex on banana suggests a link between parallel evolutionary changes in Pseudocercospora fijiensis and Pseudocercospora eumusae and increased virulence on the banana host.</title>
        <authorList>
            <person name="Chang T.-C."/>
            <person name="Salvucci A."/>
            <person name="Crous P.W."/>
            <person name="Stergiopoulos I."/>
        </authorList>
    </citation>
    <scope>NUCLEOTIDE SEQUENCE [LARGE SCALE GENOMIC DNA]</scope>
    <source>
        <strain evidence="3 4">CBS 114824</strain>
    </source>
</reference>
<sequence>MIMAFNGDPRKRPAAKSPERDASILEKRAPVAPMAPSKQDININTALNDFMNTSIALAKLDLKLDAAKEVLAAKTREYNNLLPQFAAFPAIKEEKTRAKAMAEEVVTNLETRMRQERTGSQHVIATLGNVISSQATATPAKSYQETSASTATASGETDLSGLTARFDALLEEVHDTQDETFETIEKILNETLEKKEQEIATGMNALRTQLKALNDTLEAKAKINATEFATLRTHITDSDKVQYQNAEAINDCVKRLGTVEAEVKDKINATEFATLRTHITDSDKVQYQNAEAINDCLKRLGTVEAAAEKASTAEGLATVEANVTTLDERIKKLETKKSKSANNGEVARMLKFQPVVYSESEDSLDSEAEREQNKSANPKGMQLVKGEIERLKFKIRQHETLFNNLTTDEVVKQMGDVYSNLYPQARNFEDTANYLKSQLAHVGTNLASKIDALLLRVDTHDKAVSDGKNSMTKLSGDIQQVSETIKQLLSRINKMDQ</sequence>
<evidence type="ECO:0000313" key="4">
    <source>
        <dbReference type="Proteomes" id="UP000070133"/>
    </source>
</evidence>
<evidence type="ECO:0000256" key="1">
    <source>
        <dbReference type="SAM" id="Coils"/>
    </source>
</evidence>
<dbReference type="OrthoDB" id="3438382at2759"/>
<proteinExistence type="predicted"/>
<evidence type="ECO:0000313" key="3">
    <source>
        <dbReference type="EMBL" id="KXT05304.1"/>
    </source>
</evidence>
<evidence type="ECO:0000256" key="2">
    <source>
        <dbReference type="SAM" id="MobiDB-lite"/>
    </source>
</evidence>
<organism evidence="3 4">
    <name type="scientific">Pseudocercospora eumusae</name>
    <dbReference type="NCBI Taxonomy" id="321146"/>
    <lineage>
        <taxon>Eukaryota</taxon>
        <taxon>Fungi</taxon>
        <taxon>Dikarya</taxon>
        <taxon>Ascomycota</taxon>
        <taxon>Pezizomycotina</taxon>
        <taxon>Dothideomycetes</taxon>
        <taxon>Dothideomycetidae</taxon>
        <taxon>Mycosphaerellales</taxon>
        <taxon>Mycosphaerellaceae</taxon>
        <taxon>Pseudocercospora</taxon>
    </lineage>
</organism>
<protein>
    <submittedName>
        <fullName evidence="3">Uncharacterized protein</fullName>
    </submittedName>
</protein>
<feature type="compositionally biased region" description="Basic and acidic residues" evidence="2">
    <location>
        <begin position="17"/>
        <end position="28"/>
    </location>
</feature>
<feature type="region of interest" description="Disordered" evidence="2">
    <location>
        <begin position="1"/>
        <end position="28"/>
    </location>
</feature>
<dbReference type="AlphaFoldDB" id="A0A139HS40"/>
<comment type="caution">
    <text evidence="3">The sequence shown here is derived from an EMBL/GenBank/DDBJ whole genome shotgun (WGS) entry which is preliminary data.</text>
</comment>
<gene>
    <name evidence="3" type="ORF">AC578_11046</name>
</gene>
<accession>A0A139HS40</accession>
<keyword evidence="1" id="KW-0175">Coiled coil</keyword>